<dbReference type="STRING" id="1120975.SAMN02746064_00617"/>
<dbReference type="InterPro" id="IPR013011">
    <property type="entry name" value="PTS_EIIB_2"/>
</dbReference>
<reference evidence="4 5" key="1">
    <citation type="submission" date="2016-11" db="EMBL/GenBank/DDBJ databases">
        <authorList>
            <person name="Jaros S."/>
            <person name="Januszkiewicz K."/>
            <person name="Wedrychowicz H."/>
        </authorList>
    </citation>
    <scope>NUCLEOTIDE SEQUENCE [LARGE SCALE GENOMIC DNA]</scope>
    <source>
        <strain evidence="4 5">DSM 14828</strain>
    </source>
</reference>
<evidence type="ECO:0000256" key="2">
    <source>
        <dbReference type="SAM" id="Coils"/>
    </source>
</evidence>
<feature type="domain" description="PTS EIIB type-2" evidence="3">
    <location>
        <begin position="4"/>
        <end position="96"/>
    </location>
</feature>
<sequence>MAKKRIIVVCGAGFATSTAGEDEVKKIVKELKIEAEILKKRVVELKTATSMGGADLYVLMTPTTVKLNGPSVNGVAFISGVGKQEVIEQIKQILSE</sequence>
<protein>
    <submittedName>
        <fullName evidence="4">PTS system, galactitol-specific IIB component</fullName>
    </submittedName>
</protein>
<dbReference type="InterPro" id="IPR036095">
    <property type="entry name" value="PTS_EIIB-like_sf"/>
</dbReference>
<dbReference type="Proteomes" id="UP000184251">
    <property type="component" value="Unassembled WGS sequence"/>
</dbReference>
<keyword evidence="5" id="KW-1185">Reference proteome</keyword>
<dbReference type="OrthoDB" id="6505030at2"/>
<dbReference type="Pfam" id="PF02302">
    <property type="entry name" value="PTS_IIB"/>
    <property type="match status" value="1"/>
</dbReference>
<accession>A0A1M4U259</accession>
<gene>
    <name evidence="4" type="ORF">SAMN02746064_00617</name>
</gene>
<dbReference type="PROSITE" id="PS51099">
    <property type="entry name" value="PTS_EIIB_TYPE_2"/>
    <property type="match status" value="1"/>
</dbReference>
<evidence type="ECO:0000313" key="4">
    <source>
        <dbReference type="EMBL" id="SHE50822.1"/>
    </source>
</evidence>
<dbReference type="EMBL" id="FQTU01000003">
    <property type="protein sequence ID" value="SHE50822.1"/>
    <property type="molecule type" value="Genomic_DNA"/>
</dbReference>
<dbReference type="RefSeq" id="WP_073269618.1">
    <property type="nucleotide sequence ID" value="NZ_FQTU01000003.1"/>
</dbReference>
<dbReference type="GO" id="GO:0008982">
    <property type="term" value="F:protein-N(PI)-phosphohistidine-sugar phosphotransferase activity"/>
    <property type="evidence" value="ECO:0007669"/>
    <property type="project" value="InterPro"/>
</dbReference>
<proteinExistence type="predicted"/>
<keyword evidence="2" id="KW-0175">Coiled coil</keyword>
<evidence type="ECO:0000256" key="1">
    <source>
        <dbReference type="ARBA" id="ARBA00022679"/>
    </source>
</evidence>
<dbReference type="GO" id="GO:0009401">
    <property type="term" value="P:phosphoenolpyruvate-dependent sugar phosphotransferase system"/>
    <property type="evidence" value="ECO:0007669"/>
    <property type="project" value="InterPro"/>
</dbReference>
<evidence type="ECO:0000313" key="5">
    <source>
        <dbReference type="Proteomes" id="UP000184251"/>
    </source>
</evidence>
<organism evidence="4 5">
    <name type="scientific">Alkalibacter saccharofermentans DSM 14828</name>
    <dbReference type="NCBI Taxonomy" id="1120975"/>
    <lineage>
        <taxon>Bacteria</taxon>
        <taxon>Bacillati</taxon>
        <taxon>Bacillota</taxon>
        <taxon>Clostridia</taxon>
        <taxon>Eubacteriales</taxon>
        <taxon>Eubacteriaceae</taxon>
        <taxon>Alkalibacter</taxon>
    </lineage>
</organism>
<name>A0A1M4U259_9FIRM</name>
<dbReference type="SUPFAM" id="SSF52794">
    <property type="entry name" value="PTS system IIB component-like"/>
    <property type="match status" value="1"/>
</dbReference>
<dbReference type="InterPro" id="IPR003501">
    <property type="entry name" value="PTS_EIIB_2/3"/>
</dbReference>
<feature type="coiled-coil region" evidence="2">
    <location>
        <begin position="21"/>
        <end position="48"/>
    </location>
</feature>
<keyword evidence="1" id="KW-0808">Transferase</keyword>
<dbReference type="Gene3D" id="3.40.50.2300">
    <property type="match status" value="1"/>
</dbReference>
<evidence type="ECO:0000259" key="3">
    <source>
        <dbReference type="PROSITE" id="PS51099"/>
    </source>
</evidence>
<dbReference type="AlphaFoldDB" id="A0A1M4U259"/>